<dbReference type="PROSITE" id="PS01047">
    <property type="entry name" value="HMA_1"/>
    <property type="match status" value="1"/>
</dbReference>
<dbReference type="PRINTS" id="PR00946">
    <property type="entry name" value="HGSCAVENGER"/>
</dbReference>
<organism evidence="3 4">
    <name type="scientific">Chondromyces crocatus</name>
    <dbReference type="NCBI Taxonomy" id="52"/>
    <lineage>
        <taxon>Bacteria</taxon>
        <taxon>Pseudomonadati</taxon>
        <taxon>Myxococcota</taxon>
        <taxon>Polyangia</taxon>
        <taxon>Polyangiales</taxon>
        <taxon>Polyangiaceae</taxon>
        <taxon>Chondromyces</taxon>
    </lineage>
</organism>
<keyword evidence="4" id="KW-1185">Reference proteome</keyword>
<evidence type="ECO:0000313" key="4">
    <source>
        <dbReference type="Proteomes" id="UP000067626"/>
    </source>
</evidence>
<keyword evidence="1" id="KW-0479">Metal-binding</keyword>
<evidence type="ECO:0000313" key="3">
    <source>
        <dbReference type="EMBL" id="AKT40331.1"/>
    </source>
</evidence>
<dbReference type="Proteomes" id="UP000067626">
    <property type="component" value="Chromosome"/>
</dbReference>
<protein>
    <submittedName>
        <fullName evidence="3">Heavy metal transport/detoxification protein</fullName>
    </submittedName>
</protein>
<dbReference type="InterPro" id="IPR001802">
    <property type="entry name" value="MerP/CopZ"/>
</dbReference>
<dbReference type="SUPFAM" id="SSF55008">
    <property type="entry name" value="HMA, heavy metal-associated domain"/>
    <property type="match status" value="1"/>
</dbReference>
<sequence>MDQEITLKVGGMTCQNCVRHVSTALRKLEGVREVEVRLAEGDARVTLAAGGATLGEMLAAVQDAGYEAQAV</sequence>
<dbReference type="STRING" id="52.CMC5_044840"/>
<dbReference type="PANTHER" id="PTHR46594:SF4">
    <property type="entry name" value="P-TYPE CATION-TRANSPORTING ATPASE"/>
    <property type="match status" value="1"/>
</dbReference>
<dbReference type="PROSITE" id="PS50846">
    <property type="entry name" value="HMA_2"/>
    <property type="match status" value="1"/>
</dbReference>
<dbReference type="InterPro" id="IPR006121">
    <property type="entry name" value="HMA_dom"/>
</dbReference>
<dbReference type="GO" id="GO:0046872">
    <property type="term" value="F:metal ion binding"/>
    <property type="evidence" value="ECO:0007669"/>
    <property type="project" value="UniProtKB-KW"/>
</dbReference>
<reference evidence="3 4" key="1">
    <citation type="submission" date="2015-07" db="EMBL/GenBank/DDBJ databases">
        <title>Genome analysis of myxobacterium Chondromyces crocatus Cm c5 reveals a high potential for natural compound synthesis and the genetic basis for the loss of fruiting body formation.</title>
        <authorList>
            <person name="Zaburannyi N."/>
            <person name="Bunk B."/>
            <person name="Maier J."/>
            <person name="Overmann J."/>
            <person name="Mueller R."/>
        </authorList>
    </citation>
    <scope>NUCLEOTIDE SEQUENCE [LARGE SCALE GENOMIC DNA]</scope>
    <source>
        <strain evidence="3 4">Cm c5</strain>
    </source>
</reference>
<dbReference type="Gene3D" id="3.30.70.100">
    <property type="match status" value="1"/>
</dbReference>
<dbReference type="KEGG" id="ccro:CMC5_044840"/>
<dbReference type="CDD" id="cd00371">
    <property type="entry name" value="HMA"/>
    <property type="match status" value="1"/>
</dbReference>
<evidence type="ECO:0000259" key="2">
    <source>
        <dbReference type="PROSITE" id="PS50846"/>
    </source>
</evidence>
<dbReference type="Pfam" id="PF00403">
    <property type="entry name" value="HMA"/>
    <property type="match status" value="1"/>
</dbReference>
<feature type="domain" description="HMA" evidence="2">
    <location>
        <begin position="3"/>
        <end position="69"/>
    </location>
</feature>
<accession>A0A0K1EHI1</accession>
<dbReference type="RefSeq" id="WP_050432276.1">
    <property type="nucleotide sequence ID" value="NZ_CP012159.1"/>
</dbReference>
<dbReference type="EMBL" id="CP012159">
    <property type="protein sequence ID" value="AKT40331.1"/>
    <property type="molecule type" value="Genomic_DNA"/>
</dbReference>
<dbReference type="PANTHER" id="PTHR46594">
    <property type="entry name" value="P-TYPE CATION-TRANSPORTING ATPASE"/>
    <property type="match status" value="1"/>
</dbReference>
<name>A0A0K1EHI1_CHOCO</name>
<dbReference type="FunFam" id="3.30.70.100:FF:000005">
    <property type="entry name" value="Copper-exporting P-type ATPase A"/>
    <property type="match status" value="1"/>
</dbReference>
<evidence type="ECO:0000256" key="1">
    <source>
        <dbReference type="ARBA" id="ARBA00022723"/>
    </source>
</evidence>
<proteinExistence type="predicted"/>
<dbReference type="OrthoDB" id="9801832at2"/>
<dbReference type="InterPro" id="IPR036163">
    <property type="entry name" value="HMA_dom_sf"/>
</dbReference>
<gene>
    <name evidence="3" type="ORF">CMC5_044840</name>
</gene>
<dbReference type="AlphaFoldDB" id="A0A0K1EHI1"/>
<dbReference type="InterPro" id="IPR017969">
    <property type="entry name" value="Heavy-metal-associated_CS"/>
</dbReference>